<dbReference type="Gene3D" id="3.10.180.10">
    <property type="entry name" value="2,3-Dihydroxybiphenyl 1,2-Dioxygenase, domain 1"/>
    <property type="match status" value="1"/>
</dbReference>
<organism evidence="3 4">
    <name type="scientific">Brevundimonas olei</name>
    <dbReference type="NCBI Taxonomy" id="657642"/>
    <lineage>
        <taxon>Bacteria</taxon>
        <taxon>Pseudomonadati</taxon>
        <taxon>Pseudomonadota</taxon>
        <taxon>Alphaproteobacteria</taxon>
        <taxon>Caulobacterales</taxon>
        <taxon>Caulobacteraceae</taxon>
        <taxon>Brevundimonas</taxon>
    </lineage>
</organism>
<evidence type="ECO:0000313" key="4">
    <source>
        <dbReference type="Proteomes" id="UP001363460"/>
    </source>
</evidence>
<dbReference type="PANTHER" id="PTHR43048">
    <property type="entry name" value="METHYLMALONYL-COA EPIMERASE"/>
    <property type="match status" value="1"/>
</dbReference>
<dbReference type="InterPro" id="IPR029068">
    <property type="entry name" value="Glyas_Bleomycin-R_OHBP_Dase"/>
</dbReference>
<evidence type="ECO:0000313" key="3">
    <source>
        <dbReference type="EMBL" id="WWT55690.1"/>
    </source>
</evidence>
<dbReference type="Pfam" id="PF13669">
    <property type="entry name" value="Glyoxalase_4"/>
    <property type="match status" value="1"/>
</dbReference>
<dbReference type="InterPro" id="IPR051785">
    <property type="entry name" value="MMCE/EMCE_epimerase"/>
</dbReference>
<evidence type="ECO:0000256" key="1">
    <source>
        <dbReference type="ARBA" id="ARBA00022723"/>
    </source>
</evidence>
<accession>A0ABZ2IDP5</accession>
<dbReference type="Proteomes" id="UP001363460">
    <property type="component" value="Chromosome"/>
</dbReference>
<keyword evidence="1" id="KW-0479">Metal-binding</keyword>
<dbReference type="InterPro" id="IPR037523">
    <property type="entry name" value="VOC_core"/>
</dbReference>
<sequence>MSRTVPDLDQALAFYCGVLGAVELYRMGPMDAADMPTGPDGRDWMEAHVGVQGACLTLAMIAFGDGARVQLVQYDRPDGRWTEPPLNCDIGGHHIAFRVDDVLAAAAWLTERGCTPLDAIEIDAGPLAGKTNLYIQDPFGLQLELVD</sequence>
<protein>
    <submittedName>
        <fullName evidence="3">VOC family protein</fullName>
    </submittedName>
</protein>
<evidence type="ECO:0000259" key="2">
    <source>
        <dbReference type="PROSITE" id="PS51819"/>
    </source>
</evidence>
<reference evidence="3 4" key="1">
    <citation type="submission" date="2024-02" db="EMBL/GenBank/DDBJ databases">
        <title>Distribution and functional of Brevundimonas-related endobacteria within Verticillium dahliae.</title>
        <authorList>
            <person name="Zeng H."/>
        </authorList>
    </citation>
    <scope>NUCLEOTIDE SEQUENCE [LARGE SCALE GENOMIC DNA]</scope>
    <source>
        <strain evidence="3 4">TRM 44200</strain>
    </source>
</reference>
<gene>
    <name evidence="3" type="ORF">V8J38_04420</name>
</gene>
<dbReference type="RefSeq" id="WP_291779746.1">
    <property type="nucleotide sequence ID" value="NZ_BAAAGH010000003.1"/>
</dbReference>
<feature type="domain" description="VOC" evidence="2">
    <location>
        <begin position="1"/>
        <end position="147"/>
    </location>
</feature>
<dbReference type="PANTHER" id="PTHR43048:SF3">
    <property type="entry name" value="METHYLMALONYL-COA EPIMERASE, MITOCHONDRIAL"/>
    <property type="match status" value="1"/>
</dbReference>
<dbReference type="PROSITE" id="PS51819">
    <property type="entry name" value="VOC"/>
    <property type="match status" value="1"/>
</dbReference>
<dbReference type="EMBL" id="CP146369">
    <property type="protein sequence ID" value="WWT55690.1"/>
    <property type="molecule type" value="Genomic_DNA"/>
</dbReference>
<keyword evidence="4" id="KW-1185">Reference proteome</keyword>
<name>A0ABZ2IDP5_9CAUL</name>
<dbReference type="SUPFAM" id="SSF54593">
    <property type="entry name" value="Glyoxalase/Bleomycin resistance protein/Dihydroxybiphenyl dioxygenase"/>
    <property type="match status" value="1"/>
</dbReference>
<proteinExistence type="predicted"/>